<protein>
    <submittedName>
        <fullName evidence="1">Uncharacterized protein</fullName>
    </submittedName>
</protein>
<gene>
    <name evidence="1" type="ORF">CQA58_01830</name>
</gene>
<name>A0A3D8J3K2_9HELI</name>
<evidence type="ECO:0000313" key="1">
    <source>
        <dbReference type="EMBL" id="RDU71806.1"/>
    </source>
</evidence>
<evidence type="ECO:0000313" key="2">
    <source>
        <dbReference type="Proteomes" id="UP000257045"/>
    </source>
</evidence>
<dbReference type="Proteomes" id="UP000257045">
    <property type="component" value="Unassembled WGS sequence"/>
</dbReference>
<keyword evidence="2" id="KW-1185">Reference proteome</keyword>
<accession>A0A3D8J3K2</accession>
<proteinExistence type="predicted"/>
<sequence length="109" mass="12697">MFDSIIRAWRWIKKIVLTIIRFVDNIVSWFENPNRLRELQEDMDNIAVAVKEKLENGDCGLIKCLFNTREGEIVGREESSNPYAEGMISDSLDEETKRVFGNKDMIVLE</sequence>
<dbReference type="RefSeq" id="WP_115569016.1">
    <property type="nucleotide sequence ID" value="NZ_NXLV01000002.1"/>
</dbReference>
<dbReference type="EMBL" id="NXLV01000002">
    <property type="protein sequence ID" value="RDU71806.1"/>
    <property type="molecule type" value="Genomic_DNA"/>
</dbReference>
<reference evidence="1 2" key="1">
    <citation type="submission" date="2018-04" db="EMBL/GenBank/DDBJ databases">
        <title>Novel Campyloabacter and Helicobacter Species and Strains.</title>
        <authorList>
            <person name="Mannion A.J."/>
            <person name="Shen Z."/>
            <person name="Fox J.G."/>
        </authorList>
    </citation>
    <scope>NUCLEOTIDE SEQUENCE [LARGE SCALE GENOMIC DNA]</scope>
    <source>
        <strain evidence="1 2">MIT 04-9366</strain>
    </source>
</reference>
<comment type="caution">
    <text evidence="1">The sequence shown here is derived from an EMBL/GenBank/DDBJ whole genome shotgun (WGS) entry which is preliminary data.</text>
</comment>
<dbReference type="OrthoDB" id="5327284at2"/>
<organism evidence="1 2">
    <name type="scientific">Helicobacter brantae</name>
    <dbReference type="NCBI Taxonomy" id="375927"/>
    <lineage>
        <taxon>Bacteria</taxon>
        <taxon>Pseudomonadati</taxon>
        <taxon>Campylobacterota</taxon>
        <taxon>Epsilonproteobacteria</taxon>
        <taxon>Campylobacterales</taxon>
        <taxon>Helicobacteraceae</taxon>
        <taxon>Helicobacter</taxon>
    </lineage>
</organism>
<dbReference type="AlphaFoldDB" id="A0A3D8J3K2"/>